<dbReference type="EMBL" id="QZCW01000003">
    <property type="protein sequence ID" value="MCW5322803.1"/>
    <property type="molecule type" value="Genomic_DNA"/>
</dbReference>
<evidence type="ECO:0000256" key="3">
    <source>
        <dbReference type="ARBA" id="ARBA00022452"/>
    </source>
</evidence>
<evidence type="ECO:0000256" key="4">
    <source>
        <dbReference type="ARBA" id="ARBA00022496"/>
    </source>
</evidence>
<name>A0ABT3KWT8_9BURK</name>
<evidence type="ECO:0000259" key="14">
    <source>
        <dbReference type="Pfam" id="PF07715"/>
    </source>
</evidence>
<evidence type="ECO:0000256" key="2">
    <source>
        <dbReference type="ARBA" id="ARBA00022448"/>
    </source>
</evidence>
<comment type="caution">
    <text evidence="15">The sequence shown here is derived from an EMBL/GenBank/DDBJ whole genome shotgun (WGS) entry which is preliminary data.</text>
</comment>
<evidence type="ECO:0000256" key="5">
    <source>
        <dbReference type="ARBA" id="ARBA00022692"/>
    </source>
</evidence>
<protein>
    <submittedName>
        <fullName evidence="15">TonB-dependent receptor</fullName>
    </submittedName>
</protein>
<dbReference type="InterPro" id="IPR036942">
    <property type="entry name" value="Beta-barrel_TonB_sf"/>
</dbReference>
<comment type="similarity">
    <text evidence="11 12">Belongs to the TonB-dependent receptor family.</text>
</comment>
<evidence type="ECO:0000256" key="1">
    <source>
        <dbReference type="ARBA" id="ARBA00004571"/>
    </source>
</evidence>
<dbReference type="PANTHER" id="PTHR32552:SF81">
    <property type="entry name" value="TONB-DEPENDENT OUTER MEMBRANE RECEPTOR"/>
    <property type="match status" value="1"/>
</dbReference>
<evidence type="ECO:0000256" key="12">
    <source>
        <dbReference type="RuleBase" id="RU003357"/>
    </source>
</evidence>
<keyword evidence="5 11" id="KW-0812">Transmembrane</keyword>
<dbReference type="PROSITE" id="PS52016">
    <property type="entry name" value="TONB_DEPENDENT_REC_3"/>
    <property type="match status" value="1"/>
</dbReference>
<dbReference type="Gene3D" id="2.40.170.20">
    <property type="entry name" value="TonB-dependent receptor, beta-barrel domain"/>
    <property type="match status" value="1"/>
</dbReference>
<evidence type="ECO:0000313" key="15">
    <source>
        <dbReference type="EMBL" id="MCW5322803.1"/>
    </source>
</evidence>
<feature type="domain" description="TonB-dependent receptor plug" evidence="14">
    <location>
        <begin position="13"/>
        <end position="118"/>
    </location>
</feature>
<evidence type="ECO:0000256" key="10">
    <source>
        <dbReference type="ARBA" id="ARBA00023237"/>
    </source>
</evidence>
<feature type="domain" description="TonB-dependent receptor-like beta-barrel" evidence="13">
    <location>
        <begin position="228"/>
        <end position="624"/>
    </location>
</feature>
<evidence type="ECO:0000256" key="7">
    <source>
        <dbReference type="ARBA" id="ARBA00023065"/>
    </source>
</evidence>
<keyword evidence="6" id="KW-0408">Iron</keyword>
<dbReference type="Pfam" id="PF00593">
    <property type="entry name" value="TonB_dep_Rec_b-barrel"/>
    <property type="match status" value="1"/>
</dbReference>
<keyword evidence="3 11" id="KW-1134">Transmembrane beta strand</keyword>
<dbReference type="Pfam" id="PF07715">
    <property type="entry name" value="Plug"/>
    <property type="match status" value="1"/>
</dbReference>
<organism evidence="15 16">
    <name type="scientific">Verminephrobacter aporrectodeae subsp. tuberculatae</name>
    <dbReference type="NCBI Taxonomy" id="1110392"/>
    <lineage>
        <taxon>Bacteria</taxon>
        <taxon>Pseudomonadati</taxon>
        <taxon>Pseudomonadota</taxon>
        <taxon>Betaproteobacteria</taxon>
        <taxon>Burkholderiales</taxon>
        <taxon>Comamonadaceae</taxon>
        <taxon>Verminephrobacter</taxon>
    </lineage>
</organism>
<evidence type="ECO:0000313" key="16">
    <source>
        <dbReference type="Proteomes" id="UP001208935"/>
    </source>
</evidence>
<evidence type="ECO:0000259" key="13">
    <source>
        <dbReference type="Pfam" id="PF00593"/>
    </source>
</evidence>
<keyword evidence="2 11" id="KW-0813">Transport</keyword>
<evidence type="ECO:0000256" key="8">
    <source>
        <dbReference type="ARBA" id="ARBA00023077"/>
    </source>
</evidence>
<keyword evidence="4" id="KW-0410">Iron transport</keyword>
<keyword evidence="10 11" id="KW-0998">Cell outer membrane</keyword>
<dbReference type="PANTHER" id="PTHR32552">
    <property type="entry name" value="FERRICHROME IRON RECEPTOR-RELATED"/>
    <property type="match status" value="1"/>
</dbReference>
<dbReference type="InterPro" id="IPR039426">
    <property type="entry name" value="TonB-dep_rcpt-like"/>
</dbReference>
<sequence length="661" mass="73262">MTVTAQKVEQNVLDVPATVEVVGAEDLALHQIDSLEDLDKLVSGLGISSYTGGQPRIYLRGMGDAFDLKNKRVAVYVDGVPQIDSVLQDPMLLDHVERVEVLKGPQGTLYGRNASAGVINIVTKRLRGNAASAFLGAGNHDQRRGGATLSKSLAEDQVLLGINASWTRRNGVLENVATGSRGKLDGQERRNLHLKADLYPTDKTALNLTFSHFEDDSAPYLQTFIDPTTWKPIRRDAGRGFVPVRFYQIDRDTEGHTKTRGNGLTLRVSHDFDLFRLNSITGYQQDKLHTVSDADYSSNPLFKWDFDPYTNEHKQLSQEFQLVGNAGAAHWQTGVFAYGDQTDNSNAFKTSYGNILSNSRYRTRGVAWYGQLDYVFVPGWTATAGGRYQRDRQKLKDFQQDREEVSKSKSSSTYKLALAYAFQPDNTTFLSYGTGYTPGGVNTSPQMIGGLPVGPYLSYAPEKTSSIEWGIKGRLAGQRLGYSLSLYHTLLRNQQVLDMADTQMKNIGETRYRGVEMSADYQIAGPWNLNAGYALNTSRIRKSNDPAELGKSVPFVPGNTGRVGVQYKDRIADTSVTVRLDMNHVGRIRADAKNSFSQSSYQLFSLSGKADFKHWWLSLSVNNLLDKQYYSNAIANSPLAGTHTAVYGQPRTVLLTLGSKF</sequence>
<dbReference type="Proteomes" id="UP001208935">
    <property type="component" value="Unassembled WGS sequence"/>
</dbReference>
<keyword evidence="16" id="KW-1185">Reference proteome</keyword>
<reference evidence="16" key="1">
    <citation type="submission" date="2023-07" db="EMBL/GenBank/DDBJ databases">
        <title>Verminephrobacter genomes.</title>
        <authorList>
            <person name="Lund M.B."/>
        </authorList>
    </citation>
    <scope>NUCLEOTIDE SEQUENCE [LARGE SCALE GENOMIC DNA]</scope>
    <source>
        <strain evidence="16">AtM5-05</strain>
    </source>
</reference>
<proteinExistence type="inferred from homology"/>
<keyword evidence="8 12" id="KW-0798">TonB box</keyword>
<keyword evidence="9 11" id="KW-0472">Membrane</keyword>
<dbReference type="CDD" id="cd01347">
    <property type="entry name" value="ligand_gated_channel"/>
    <property type="match status" value="1"/>
</dbReference>
<accession>A0ABT3KWT8</accession>
<evidence type="ECO:0000256" key="9">
    <source>
        <dbReference type="ARBA" id="ARBA00023136"/>
    </source>
</evidence>
<dbReference type="InterPro" id="IPR012910">
    <property type="entry name" value="Plug_dom"/>
</dbReference>
<comment type="subcellular location">
    <subcellularLocation>
        <location evidence="1 11">Cell outer membrane</location>
        <topology evidence="1 11">Multi-pass membrane protein</topology>
    </subcellularLocation>
</comment>
<evidence type="ECO:0000256" key="11">
    <source>
        <dbReference type="PROSITE-ProRule" id="PRU01360"/>
    </source>
</evidence>
<evidence type="ECO:0000256" key="6">
    <source>
        <dbReference type="ARBA" id="ARBA00023004"/>
    </source>
</evidence>
<dbReference type="InterPro" id="IPR000531">
    <property type="entry name" value="Beta-barrel_TonB"/>
</dbReference>
<gene>
    <name evidence="15" type="ORF">D5039_17110</name>
</gene>
<keyword evidence="7" id="KW-0406">Ion transport</keyword>
<keyword evidence="15" id="KW-0675">Receptor</keyword>
<dbReference type="SUPFAM" id="SSF56935">
    <property type="entry name" value="Porins"/>
    <property type="match status" value="1"/>
</dbReference>